<dbReference type="GO" id="GO:0006228">
    <property type="term" value="P:UTP biosynthetic process"/>
    <property type="evidence" value="ECO:0007669"/>
    <property type="project" value="TreeGrafter"/>
</dbReference>
<keyword evidence="2" id="KW-0547">Nucleotide-binding</keyword>
<dbReference type="InterPro" id="IPR029062">
    <property type="entry name" value="Class_I_gatase-like"/>
</dbReference>
<dbReference type="Pfam" id="PF02787">
    <property type="entry name" value="CPSase_L_D3"/>
    <property type="match status" value="1"/>
</dbReference>
<dbReference type="SMART" id="SM01097">
    <property type="entry name" value="CPSase_sm_chain"/>
    <property type="match status" value="1"/>
</dbReference>
<feature type="domain" description="Carbamoyl-phosphate synthase small subunit N-terminal" evidence="5">
    <location>
        <begin position="2"/>
        <end position="122"/>
    </location>
</feature>
<dbReference type="InterPro" id="IPR016185">
    <property type="entry name" value="PreATP-grasp_dom_sf"/>
</dbReference>
<evidence type="ECO:0000256" key="3">
    <source>
        <dbReference type="ARBA" id="ARBA00022840"/>
    </source>
</evidence>
<keyword evidence="3" id="KW-0067">ATP-binding</keyword>
<organism evidence="6 7">
    <name type="scientific">Rotaria sordida</name>
    <dbReference type="NCBI Taxonomy" id="392033"/>
    <lineage>
        <taxon>Eukaryota</taxon>
        <taxon>Metazoa</taxon>
        <taxon>Spiralia</taxon>
        <taxon>Gnathifera</taxon>
        <taxon>Rotifera</taxon>
        <taxon>Eurotatoria</taxon>
        <taxon>Bdelloidea</taxon>
        <taxon>Philodinida</taxon>
        <taxon>Philodinidae</taxon>
        <taxon>Rotaria</taxon>
    </lineage>
</organism>
<evidence type="ECO:0000313" key="6">
    <source>
        <dbReference type="EMBL" id="CAF3991538.1"/>
    </source>
</evidence>
<accession>A0A819N6F9</accession>
<dbReference type="Proteomes" id="UP000663874">
    <property type="component" value="Unassembled WGS sequence"/>
</dbReference>
<dbReference type="InterPro" id="IPR036480">
    <property type="entry name" value="CarbP_synth_ssu_N_sf"/>
</dbReference>
<dbReference type="PANTHER" id="PTHR11405:SF5">
    <property type="entry name" value="CAD PROTEIN"/>
    <property type="match status" value="1"/>
</dbReference>
<dbReference type="Gene3D" id="3.50.30.20">
    <property type="entry name" value="Carbamoyl-phosphate synthase small subunit, N-terminal domain"/>
    <property type="match status" value="1"/>
</dbReference>
<keyword evidence="1" id="KW-0436">Ligase</keyword>
<dbReference type="SMART" id="SM01096">
    <property type="entry name" value="CPSase_L_D3"/>
    <property type="match status" value="1"/>
</dbReference>
<evidence type="ECO:0000313" key="7">
    <source>
        <dbReference type="Proteomes" id="UP000663874"/>
    </source>
</evidence>
<dbReference type="GO" id="GO:0004151">
    <property type="term" value="F:dihydroorotase activity"/>
    <property type="evidence" value="ECO:0007669"/>
    <property type="project" value="TreeGrafter"/>
</dbReference>
<dbReference type="SUPFAM" id="SSF52021">
    <property type="entry name" value="Carbamoyl phosphate synthetase, small subunit N-terminal domain"/>
    <property type="match status" value="1"/>
</dbReference>
<dbReference type="InterPro" id="IPR036897">
    <property type="entry name" value="CarbamoylP_synth_lsu_oligo_sf"/>
</dbReference>
<dbReference type="Gene3D" id="3.30.470.20">
    <property type="entry name" value="ATP-grasp fold, B domain"/>
    <property type="match status" value="2"/>
</dbReference>
<dbReference type="InterPro" id="IPR005479">
    <property type="entry name" value="CPAse_ATP-bd"/>
</dbReference>
<dbReference type="InterPro" id="IPR002474">
    <property type="entry name" value="CarbamoylP_synth_ssu_N"/>
</dbReference>
<evidence type="ECO:0000256" key="2">
    <source>
        <dbReference type="ARBA" id="ARBA00022741"/>
    </source>
</evidence>
<dbReference type="Pfam" id="PF00117">
    <property type="entry name" value="GATase"/>
    <property type="match status" value="1"/>
</dbReference>
<dbReference type="GO" id="GO:0019240">
    <property type="term" value="P:citrulline biosynthetic process"/>
    <property type="evidence" value="ECO:0007669"/>
    <property type="project" value="TreeGrafter"/>
</dbReference>
<dbReference type="Gene3D" id="3.40.50.880">
    <property type="match status" value="2"/>
</dbReference>
<gene>
    <name evidence="6" type="ORF">FNK824_LOCUS25426</name>
</gene>
<dbReference type="Pfam" id="PF25596">
    <property type="entry name" value="CPSase_L_D1"/>
    <property type="match status" value="1"/>
</dbReference>
<dbReference type="InterPro" id="IPR017926">
    <property type="entry name" value="GATASE"/>
</dbReference>
<dbReference type="GO" id="GO:0005524">
    <property type="term" value="F:ATP binding"/>
    <property type="evidence" value="ECO:0007669"/>
    <property type="project" value="UniProtKB-KW"/>
</dbReference>
<dbReference type="PANTHER" id="PTHR11405">
    <property type="entry name" value="CARBAMOYLTRANSFERASE FAMILY MEMBER"/>
    <property type="match status" value="1"/>
</dbReference>
<evidence type="ECO:0000256" key="1">
    <source>
        <dbReference type="ARBA" id="ARBA00022598"/>
    </source>
</evidence>
<comment type="caution">
    <text evidence="6">The sequence shown here is derived from an EMBL/GenBank/DDBJ whole genome shotgun (WGS) entry which is preliminary data.</text>
</comment>
<dbReference type="InterPro" id="IPR005480">
    <property type="entry name" value="CPSase_lsu_oligo"/>
</dbReference>
<dbReference type="GO" id="GO:0004070">
    <property type="term" value="F:aspartate carbamoyltransferase activity"/>
    <property type="evidence" value="ECO:0007669"/>
    <property type="project" value="TreeGrafter"/>
</dbReference>
<dbReference type="GO" id="GO:0006541">
    <property type="term" value="P:glutamine metabolic process"/>
    <property type="evidence" value="ECO:0007669"/>
    <property type="project" value="TreeGrafter"/>
</dbReference>
<reference evidence="6" key="1">
    <citation type="submission" date="2021-02" db="EMBL/GenBank/DDBJ databases">
        <authorList>
            <person name="Nowell W R."/>
        </authorList>
    </citation>
    <scope>NUCLEOTIDE SEQUENCE</scope>
</reference>
<proteinExistence type="predicted"/>
<dbReference type="EMBL" id="CAJOBE010005969">
    <property type="protein sequence ID" value="CAF3991538.1"/>
    <property type="molecule type" value="Genomic_DNA"/>
</dbReference>
<dbReference type="SUPFAM" id="SSF48108">
    <property type="entry name" value="Carbamoyl phosphate synthetase, large subunit connection domain"/>
    <property type="match status" value="1"/>
</dbReference>
<dbReference type="Pfam" id="PF02786">
    <property type="entry name" value="CPSase_L_D2"/>
    <property type="match status" value="1"/>
</dbReference>
<evidence type="ECO:0000259" key="4">
    <source>
        <dbReference type="SMART" id="SM01096"/>
    </source>
</evidence>
<feature type="non-terminal residue" evidence="6">
    <location>
        <position position="1"/>
    </location>
</feature>
<dbReference type="AlphaFoldDB" id="A0A819N6F9"/>
<dbReference type="Pfam" id="PF00988">
    <property type="entry name" value="CPSase_sm_chain"/>
    <property type="match status" value="1"/>
</dbReference>
<sequence>MQRETLILEDESEFSGFVFGASTNATDEVIFQTGMVGYIELLTDPSYCRQILVLIFPLIGNYDVPDEKAVDDFGIQRWIESNKIYASGLILKKHNVPGLYGIDTRMLTKNLREYRTILGKIIMKGTDPASIPFQDLNIDNLMIQVSIQKPYIINPTGKISIACINCGMKNNQLRILCQLEFDGLFLSSDPGDPQTQYPETITIIESWITSETIKPVFGIGLEHQALAAGMKIIKLKYGNRGIIHDSKPFFSVQFYPEYCAGPRDTENLFQIFLDVIQSYKSTKSINVETYLVEQLTKHSSTDNAPLPAFYKRVKRVLILENNQVIKAINEDNVYTVVLNQSTSIPQTAKDLLSKVYPFSIIPNYVEQILRIHRPDGILLSFDEETALHCGVHLHESGILQKYSCNVLETLIQSIQSITDQCLFTQEMADIGEKVVSYEVVKSLEETLISAERFDHPVLVCATFPEGDRISGYTDNRKELISLVTSILAGLSQSLIDKSQSSIDKSKLLIDKSFKDWRKIEYEVVRKQYNNCIVICNMENIDPLSCCTDHSIVVASNQTLSNDEYNLLRSVSIKFIHHLGLSRLSALASKTTGYPLAYITVKLAFGLNLAELINNITNQTCACFEPSLDYVVIKISKWNLDKYDQCSNKTESSSTTAIRHRYIIEHLYGLTKINRWFLYKFETILKFIFTCTDRLVGAKKLFLFQAKHLGFSNQQLANCLDMFEAEVFQACEQCGIRPFMKQIDTNKICHEFFVSGDIVECMTVENEKYNPPLDPITGLPENFSLTEIRELFMNFLDNGGFSIDIQYCRSTKAR</sequence>
<feature type="domain" description="Carbamoyl-phosphate synthetase large subunit oligomerisation" evidence="4">
    <location>
        <begin position="647"/>
        <end position="744"/>
    </location>
</feature>
<dbReference type="InterPro" id="IPR058047">
    <property type="entry name" value="CPSase_preATP-grasp"/>
</dbReference>
<dbReference type="SUPFAM" id="SSF52440">
    <property type="entry name" value="PreATP-grasp domain"/>
    <property type="match status" value="1"/>
</dbReference>
<dbReference type="Gene3D" id="3.40.50.20">
    <property type="match status" value="1"/>
</dbReference>
<dbReference type="GO" id="GO:0004088">
    <property type="term" value="F:carbamoyl-phosphate synthase (glutamine-hydrolyzing) activity"/>
    <property type="evidence" value="ECO:0007669"/>
    <property type="project" value="TreeGrafter"/>
</dbReference>
<dbReference type="SUPFAM" id="SSF56059">
    <property type="entry name" value="Glutathione synthetase ATP-binding domain-like"/>
    <property type="match status" value="1"/>
</dbReference>
<name>A0A819N6F9_9BILA</name>
<protein>
    <submittedName>
        <fullName evidence="6">Uncharacterized protein</fullName>
    </submittedName>
</protein>
<dbReference type="GO" id="GO:0005829">
    <property type="term" value="C:cytosol"/>
    <property type="evidence" value="ECO:0007669"/>
    <property type="project" value="TreeGrafter"/>
</dbReference>
<dbReference type="Gene3D" id="1.10.1030.10">
    <property type="entry name" value="Carbamoyl-phosphate synthetase, large subunit oligomerisation domain"/>
    <property type="match status" value="1"/>
</dbReference>
<evidence type="ECO:0000259" key="5">
    <source>
        <dbReference type="SMART" id="SM01097"/>
    </source>
</evidence>
<dbReference type="SUPFAM" id="SSF52317">
    <property type="entry name" value="Class I glutamine amidotransferase-like"/>
    <property type="match status" value="1"/>
</dbReference>
<dbReference type="GO" id="GO:0006207">
    <property type="term" value="P:'de novo' pyrimidine nucleobase biosynthetic process"/>
    <property type="evidence" value="ECO:0007669"/>
    <property type="project" value="TreeGrafter"/>
</dbReference>